<dbReference type="Proteomes" id="UP000799754">
    <property type="component" value="Unassembled WGS sequence"/>
</dbReference>
<evidence type="ECO:0000313" key="1">
    <source>
        <dbReference type="EMBL" id="KAF2627728.1"/>
    </source>
</evidence>
<comment type="caution">
    <text evidence="1">The sequence shown here is derived from an EMBL/GenBank/DDBJ whole genome shotgun (WGS) entry which is preliminary data.</text>
</comment>
<feature type="non-terminal residue" evidence="1">
    <location>
        <position position="250"/>
    </location>
</feature>
<evidence type="ECO:0000313" key="2">
    <source>
        <dbReference type="Proteomes" id="UP000799754"/>
    </source>
</evidence>
<dbReference type="EMBL" id="MU006716">
    <property type="protein sequence ID" value="KAF2627728.1"/>
    <property type="molecule type" value="Genomic_DNA"/>
</dbReference>
<sequence length="250" mass="28836">LATTMGRSQGTLSELLKRVEMKANNHAVALWDDILYENDLGRGRSLLLTRQQKELIIQIATSSRDAREKEPWQAIADGNFKDVVPEMSITTFENVMYEAGYARRAPGWKPSLTPEQEKERDAWAHAHNPDKYKEGDNLGYDFTQVVFSDETPARIGEERGMIRTWCCEGEKYDTNVKHDWNRHDCCLQFYGCFCYNYKGPCHVYYPETDAEKEAAQVHLQELNANQKTCNNKLQIYARQALSNLREADVN</sequence>
<feature type="non-terminal residue" evidence="1">
    <location>
        <position position="1"/>
    </location>
</feature>
<reference evidence="1" key="1">
    <citation type="journal article" date="2020" name="Stud. Mycol.">
        <title>101 Dothideomycetes genomes: a test case for predicting lifestyles and emergence of pathogens.</title>
        <authorList>
            <person name="Haridas S."/>
            <person name="Albert R."/>
            <person name="Binder M."/>
            <person name="Bloem J."/>
            <person name="Labutti K."/>
            <person name="Salamov A."/>
            <person name="Andreopoulos B."/>
            <person name="Baker S."/>
            <person name="Barry K."/>
            <person name="Bills G."/>
            <person name="Bluhm B."/>
            <person name="Cannon C."/>
            <person name="Castanera R."/>
            <person name="Culley D."/>
            <person name="Daum C."/>
            <person name="Ezra D."/>
            <person name="Gonzalez J."/>
            <person name="Henrissat B."/>
            <person name="Kuo A."/>
            <person name="Liang C."/>
            <person name="Lipzen A."/>
            <person name="Lutzoni F."/>
            <person name="Magnuson J."/>
            <person name="Mondo S."/>
            <person name="Nolan M."/>
            <person name="Ohm R."/>
            <person name="Pangilinan J."/>
            <person name="Park H.-J."/>
            <person name="Ramirez L."/>
            <person name="Alfaro M."/>
            <person name="Sun H."/>
            <person name="Tritt A."/>
            <person name="Yoshinaga Y."/>
            <person name="Zwiers L.-H."/>
            <person name="Turgeon B."/>
            <person name="Goodwin S."/>
            <person name="Spatafora J."/>
            <person name="Crous P."/>
            <person name="Grigoriev I."/>
        </authorList>
    </citation>
    <scope>NUCLEOTIDE SEQUENCE</scope>
    <source>
        <strain evidence="1">CBS 525.71</strain>
    </source>
</reference>
<protein>
    <submittedName>
        <fullName evidence="1">Uncharacterized protein</fullName>
    </submittedName>
</protein>
<keyword evidence="2" id="KW-1185">Reference proteome</keyword>
<gene>
    <name evidence="1" type="ORF">BU25DRAFT_310346</name>
</gene>
<organism evidence="1 2">
    <name type="scientific">Macroventuria anomochaeta</name>
    <dbReference type="NCBI Taxonomy" id="301207"/>
    <lineage>
        <taxon>Eukaryota</taxon>
        <taxon>Fungi</taxon>
        <taxon>Dikarya</taxon>
        <taxon>Ascomycota</taxon>
        <taxon>Pezizomycotina</taxon>
        <taxon>Dothideomycetes</taxon>
        <taxon>Pleosporomycetidae</taxon>
        <taxon>Pleosporales</taxon>
        <taxon>Pleosporineae</taxon>
        <taxon>Didymellaceae</taxon>
        <taxon>Macroventuria</taxon>
    </lineage>
</organism>
<proteinExistence type="predicted"/>
<name>A0ACB6S2V7_9PLEO</name>
<accession>A0ACB6S2V7</accession>